<sequence>MFRYIVLDIALLQVLAQFWLIESINFSTRVEYKNIDFVPLEYQAHLKPFELIGSKFYYIGNAELNWFQAVQECRKKGGNLINLKTHQETLVIGMQLNASHDYWVDINRLGQEEYVSITTGLRPDYLNFLAKDMNEVNDYYHTNEQLSCVTLVKGYEDSFVMKETKCMEKSRFICQLSSPRTISIVVW</sequence>
<dbReference type="RefSeq" id="XP_023163975.2">
    <property type="nucleotide sequence ID" value="XM_023308207.2"/>
</dbReference>
<dbReference type="OrthoDB" id="7849521at2759"/>
<reference evidence="4" key="1">
    <citation type="submission" date="2025-08" db="UniProtKB">
        <authorList>
            <consortium name="RefSeq"/>
        </authorList>
    </citation>
    <scope>IDENTIFICATION</scope>
    <source>
        <strain evidence="4">15085-1641.00</strain>
        <tissue evidence="4">Whole body</tissue>
    </source>
</reference>
<protein>
    <submittedName>
        <fullName evidence="4">C-type lectin 37Db-like</fullName>
    </submittedName>
</protein>
<feature type="signal peptide" evidence="1">
    <location>
        <begin position="1"/>
        <end position="16"/>
    </location>
</feature>
<name>A0A6J1LHG7_DROHY</name>
<dbReference type="CDD" id="cd00037">
    <property type="entry name" value="CLECT"/>
    <property type="match status" value="1"/>
</dbReference>
<evidence type="ECO:0000313" key="3">
    <source>
        <dbReference type="Proteomes" id="UP000504633"/>
    </source>
</evidence>
<keyword evidence="3" id="KW-1185">Reference proteome</keyword>
<feature type="domain" description="C-type lectin" evidence="2">
    <location>
        <begin position="52"/>
        <end position="175"/>
    </location>
</feature>
<dbReference type="AlphaFoldDB" id="A0A6J1LHG7"/>
<dbReference type="Proteomes" id="UP000504633">
    <property type="component" value="Unplaced"/>
</dbReference>
<dbReference type="Gene3D" id="3.10.100.10">
    <property type="entry name" value="Mannose-Binding Protein A, subunit A"/>
    <property type="match status" value="1"/>
</dbReference>
<organism evidence="3 4">
    <name type="scientific">Drosophila hydei</name>
    <name type="common">Fruit fly</name>
    <dbReference type="NCBI Taxonomy" id="7224"/>
    <lineage>
        <taxon>Eukaryota</taxon>
        <taxon>Metazoa</taxon>
        <taxon>Ecdysozoa</taxon>
        <taxon>Arthropoda</taxon>
        <taxon>Hexapoda</taxon>
        <taxon>Insecta</taxon>
        <taxon>Pterygota</taxon>
        <taxon>Neoptera</taxon>
        <taxon>Endopterygota</taxon>
        <taxon>Diptera</taxon>
        <taxon>Brachycera</taxon>
        <taxon>Muscomorpha</taxon>
        <taxon>Ephydroidea</taxon>
        <taxon>Drosophilidae</taxon>
        <taxon>Drosophila</taxon>
    </lineage>
</organism>
<feature type="chain" id="PRO_5026976834" evidence="1">
    <location>
        <begin position="17"/>
        <end position="187"/>
    </location>
</feature>
<gene>
    <name evidence="4" type="primary">LOC111594758</name>
</gene>
<dbReference type="PROSITE" id="PS50041">
    <property type="entry name" value="C_TYPE_LECTIN_2"/>
    <property type="match status" value="1"/>
</dbReference>
<keyword evidence="1" id="KW-0732">Signal</keyword>
<dbReference type="OMA" id="WIDEDVQ"/>
<proteinExistence type="predicted"/>
<dbReference type="KEGG" id="dhe:111594758"/>
<dbReference type="SUPFAM" id="SSF56436">
    <property type="entry name" value="C-type lectin-like"/>
    <property type="match status" value="1"/>
</dbReference>
<dbReference type="Pfam" id="PF00059">
    <property type="entry name" value="Lectin_C"/>
    <property type="match status" value="1"/>
</dbReference>
<accession>A0A6J1LHG7</accession>
<dbReference type="InterPro" id="IPR001304">
    <property type="entry name" value="C-type_lectin-like"/>
</dbReference>
<evidence type="ECO:0000313" key="4">
    <source>
        <dbReference type="RefSeq" id="XP_023163975.2"/>
    </source>
</evidence>
<evidence type="ECO:0000259" key="2">
    <source>
        <dbReference type="PROSITE" id="PS50041"/>
    </source>
</evidence>
<dbReference type="GeneID" id="111594758"/>
<evidence type="ECO:0000256" key="1">
    <source>
        <dbReference type="SAM" id="SignalP"/>
    </source>
</evidence>
<dbReference type="InterPro" id="IPR016187">
    <property type="entry name" value="CTDL_fold"/>
</dbReference>
<dbReference type="InterPro" id="IPR016186">
    <property type="entry name" value="C-type_lectin-like/link_sf"/>
</dbReference>